<dbReference type="OrthoDB" id="9814553at2"/>
<evidence type="ECO:0000256" key="1">
    <source>
        <dbReference type="ARBA" id="ARBA00023015"/>
    </source>
</evidence>
<dbReference type="InterPro" id="IPR050807">
    <property type="entry name" value="TransReg_Diox_bact_type"/>
</dbReference>
<reference evidence="5 6" key="1">
    <citation type="submission" date="2016-08" db="EMBL/GenBank/DDBJ databases">
        <title>Complete genome sequence of Spiroplasma helicoides TABS-2 (DSM 22551).</title>
        <authorList>
            <person name="Shen W.-Y."/>
            <person name="Lo W.-S."/>
            <person name="Lai Y.-C."/>
            <person name="Kuo C.-H."/>
        </authorList>
    </citation>
    <scope>NUCLEOTIDE SEQUENCE [LARGE SCALE GENOMIC DNA]</scope>
    <source>
        <strain evidence="5 6">TABS-2</strain>
    </source>
</reference>
<dbReference type="Proteomes" id="UP000094378">
    <property type="component" value="Chromosome"/>
</dbReference>
<keyword evidence="6" id="KW-1185">Reference proteome</keyword>
<dbReference type="Gene3D" id="1.10.260.40">
    <property type="entry name" value="lambda repressor-like DNA-binding domains"/>
    <property type="match status" value="1"/>
</dbReference>
<dbReference type="GO" id="GO:0005829">
    <property type="term" value="C:cytosol"/>
    <property type="evidence" value="ECO:0007669"/>
    <property type="project" value="TreeGrafter"/>
</dbReference>
<proteinExistence type="predicted"/>
<dbReference type="PATRIC" id="fig|216938.3.peg.85"/>
<dbReference type="KEGG" id="shj:SHELI_v1c00850"/>
<keyword evidence="3" id="KW-0804">Transcription</keyword>
<evidence type="ECO:0000313" key="6">
    <source>
        <dbReference type="Proteomes" id="UP000094378"/>
    </source>
</evidence>
<feature type="domain" description="HTH cro/C1-type" evidence="4">
    <location>
        <begin position="14"/>
        <end position="68"/>
    </location>
</feature>
<dbReference type="GO" id="GO:0003677">
    <property type="term" value="F:DNA binding"/>
    <property type="evidence" value="ECO:0007669"/>
    <property type="project" value="UniProtKB-KW"/>
</dbReference>
<evidence type="ECO:0000256" key="3">
    <source>
        <dbReference type="ARBA" id="ARBA00023163"/>
    </source>
</evidence>
<name>A0A1B3SJE7_9MOLU</name>
<keyword evidence="1" id="KW-0805">Transcription regulation</keyword>
<dbReference type="GO" id="GO:0003700">
    <property type="term" value="F:DNA-binding transcription factor activity"/>
    <property type="evidence" value="ECO:0007669"/>
    <property type="project" value="TreeGrafter"/>
</dbReference>
<accession>A0A1B3SJE7</accession>
<dbReference type="Pfam" id="PF01381">
    <property type="entry name" value="HTH_3"/>
    <property type="match status" value="1"/>
</dbReference>
<dbReference type="SUPFAM" id="SSF47413">
    <property type="entry name" value="lambda repressor-like DNA-binding domains"/>
    <property type="match status" value="1"/>
</dbReference>
<dbReference type="EMBL" id="CP017015">
    <property type="protein sequence ID" value="AOG60040.1"/>
    <property type="molecule type" value="Genomic_DNA"/>
</dbReference>
<dbReference type="RefSeq" id="WP_069115820.1">
    <property type="nucleotide sequence ID" value="NZ_CP017015.1"/>
</dbReference>
<organism evidence="5 6">
    <name type="scientific">Spiroplasma helicoides</name>
    <dbReference type="NCBI Taxonomy" id="216938"/>
    <lineage>
        <taxon>Bacteria</taxon>
        <taxon>Bacillati</taxon>
        <taxon>Mycoplasmatota</taxon>
        <taxon>Mollicutes</taxon>
        <taxon>Entomoplasmatales</taxon>
        <taxon>Spiroplasmataceae</taxon>
        <taxon>Spiroplasma</taxon>
    </lineage>
</organism>
<keyword evidence="2" id="KW-0238">DNA-binding</keyword>
<evidence type="ECO:0000256" key="2">
    <source>
        <dbReference type="ARBA" id="ARBA00023125"/>
    </source>
</evidence>
<dbReference type="PROSITE" id="PS50943">
    <property type="entry name" value="HTH_CROC1"/>
    <property type="match status" value="1"/>
</dbReference>
<sequence>MIKSDVISIFSQNMKELRVKKGLTQEELSFKAGLHRNYISDTERGRRNVSLKAVQKIASGLEVTIQELFAQTI</sequence>
<dbReference type="STRING" id="216938.SHELI_v1c00850"/>
<dbReference type="SMART" id="SM00530">
    <property type="entry name" value="HTH_XRE"/>
    <property type="match status" value="1"/>
</dbReference>
<dbReference type="InterPro" id="IPR001387">
    <property type="entry name" value="Cro/C1-type_HTH"/>
</dbReference>
<dbReference type="AlphaFoldDB" id="A0A1B3SJE7"/>
<protein>
    <submittedName>
        <fullName evidence="5">XRE family transcriptional regulator</fullName>
    </submittedName>
</protein>
<dbReference type="CDD" id="cd00093">
    <property type="entry name" value="HTH_XRE"/>
    <property type="match status" value="1"/>
</dbReference>
<dbReference type="PANTHER" id="PTHR46797:SF23">
    <property type="entry name" value="HTH-TYPE TRANSCRIPTIONAL REGULATOR SUTR"/>
    <property type="match status" value="1"/>
</dbReference>
<gene>
    <name evidence="5" type="ORF">SHELI_v1c00850</name>
</gene>
<dbReference type="PANTHER" id="PTHR46797">
    <property type="entry name" value="HTH-TYPE TRANSCRIPTIONAL REGULATOR"/>
    <property type="match status" value="1"/>
</dbReference>
<evidence type="ECO:0000259" key="4">
    <source>
        <dbReference type="PROSITE" id="PS50943"/>
    </source>
</evidence>
<evidence type="ECO:0000313" key="5">
    <source>
        <dbReference type="EMBL" id="AOG60040.1"/>
    </source>
</evidence>
<dbReference type="InterPro" id="IPR010982">
    <property type="entry name" value="Lambda_DNA-bd_dom_sf"/>
</dbReference>